<dbReference type="Gene3D" id="2.40.160.20">
    <property type="match status" value="1"/>
</dbReference>
<evidence type="ECO:0000256" key="7">
    <source>
        <dbReference type="ARBA" id="ARBA00023136"/>
    </source>
</evidence>
<feature type="domain" description="OmpA-like" evidence="12">
    <location>
        <begin position="267"/>
        <end position="388"/>
    </location>
</feature>
<dbReference type="Pfam" id="PF00691">
    <property type="entry name" value="OmpA"/>
    <property type="match status" value="1"/>
</dbReference>
<keyword evidence="3" id="KW-1134">Transmembrane beta strand</keyword>
<dbReference type="PANTHER" id="PTHR30329">
    <property type="entry name" value="STATOR ELEMENT OF FLAGELLAR MOTOR COMPLEX"/>
    <property type="match status" value="1"/>
</dbReference>
<feature type="compositionally biased region" description="Low complexity" evidence="10">
    <location>
        <begin position="227"/>
        <end position="242"/>
    </location>
</feature>
<evidence type="ECO:0000259" key="12">
    <source>
        <dbReference type="PROSITE" id="PS51123"/>
    </source>
</evidence>
<accession>A0ABW5KSE7</accession>
<evidence type="ECO:0000256" key="8">
    <source>
        <dbReference type="ARBA" id="ARBA00023237"/>
    </source>
</evidence>
<dbReference type="PROSITE" id="PS51123">
    <property type="entry name" value="OMPA_2"/>
    <property type="match status" value="1"/>
</dbReference>
<dbReference type="SUPFAM" id="SSF56925">
    <property type="entry name" value="OMPA-like"/>
    <property type="match status" value="1"/>
</dbReference>
<name>A0ABW5KSE7_9FLAO</name>
<evidence type="ECO:0000256" key="6">
    <source>
        <dbReference type="ARBA" id="ARBA00023114"/>
    </source>
</evidence>
<feature type="signal peptide" evidence="11">
    <location>
        <begin position="1"/>
        <end position="22"/>
    </location>
</feature>
<keyword evidence="8" id="KW-0998">Cell outer membrane</keyword>
<dbReference type="InterPro" id="IPR011250">
    <property type="entry name" value="OMP/PagP_B-barrel"/>
</dbReference>
<evidence type="ECO:0000256" key="9">
    <source>
        <dbReference type="PROSITE-ProRule" id="PRU00473"/>
    </source>
</evidence>
<evidence type="ECO:0000256" key="4">
    <source>
        <dbReference type="ARBA" id="ARBA00022692"/>
    </source>
</evidence>
<gene>
    <name evidence="13" type="ORF">ACFSQP_08920</name>
</gene>
<keyword evidence="5" id="KW-0406">Ion transport</keyword>
<dbReference type="InterPro" id="IPR036737">
    <property type="entry name" value="OmpA-like_sf"/>
</dbReference>
<dbReference type="PANTHER" id="PTHR30329:SF21">
    <property type="entry name" value="LIPOPROTEIN YIAD-RELATED"/>
    <property type="match status" value="1"/>
</dbReference>
<evidence type="ECO:0000313" key="13">
    <source>
        <dbReference type="EMBL" id="MFD2551936.1"/>
    </source>
</evidence>
<dbReference type="CDD" id="cd07185">
    <property type="entry name" value="OmpA_C-like"/>
    <property type="match status" value="1"/>
</dbReference>
<comment type="subcellular location">
    <subcellularLocation>
        <location evidence="1">Cell outer membrane</location>
        <topology evidence="1">Multi-pass membrane protein</topology>
    </subcellularLocation>
</comment>
<dbReference type="RefSeq" id="WP_376893576.1">
    <property type="nucleotide sequence ID" value="NZ_JBHULS010000003.1"/>
</dbReference>
<sequence>MISQLPRLLFLFLFIAINSIHAQDTNYFSLSAGTNIIDNSNGKIVPWDAKRVEFSNPFYLELDYRFGNHISVALLGTANVFNIARSNPSGTGLERKEYDFFGVDISGKYYIDPLLFDNPNIDLYAGLGLGFHDVANDNAFTANLSLGFNYWFQNNFGIAVQAMAKKGIGEEVPGVNNYYQYNIGVSYRFLNASKAKKQARLAEKVSPETEEEKEEAIVEVIVDDTETPATTNGNNPNANNAPDSTTDRLLDANNVTVEKTEANQLAAFQEELNALGVVYFDRNSSYYYKSEKLKLDTIIQFLLAHPNIQITINSYTDPTGTEKYNNWLSERRLQRVKTYMTTNGVAPERLESFSKGVDPANTCNADHTNCTEAEHQQQRRVEFIVSEI</sequence>
<dbReference type="InterPro" id="IPR006665">
    <property type="entry name" value="OmpA-like"/>
</dbReference>
<keyword evidence="6" id="KW-0626">Porin</keyword>
<evidence type="ECO:0000256" key="10">
    <source>
        <dbReference type="SAM" id="MobiDB-lite"/>
    </source>
</evidence>
<protein>
    <submittedName>
        <fullName evidence="13">OmpA family protein</fullName>
    </submittedName>
</protein>
<keyword evidence="2" id="KW-0813">Transport</keyword>
<evidence type="ECO:0000313" key="14">
    <source>
        <dbReference type="Proteomes" id="UP001597472"/>
    </source>
</evidence>
<evidence type="ECO:0000256" key="3">
    <source>
        <dbReference type="ARBA" id="ARBA00022452"/>
    </source>
</evidence>
<keyword evidence="4" id="KW-0812">Transmembrane</keyword>
<evidence type="ECO:0000256" key="11">
    <source>
        <dbReference type="SAM" id="SignalP"/>
    </source>
</evidence>
<dbReference type="PRINTS" id="PR01021">
    <property type="entry name" value="OMPADOMAIN"/>
</dbReference>
<reference evidence="14" key="1">
    <citation type="journal article" date="2019" name="Int. J. Syst. Evol. Microbiol.">
        <title>The Global Catalogue of Microorganisms (GCM) 10K type strain sequencing project: providing services to taxonomists for standard genome sequencing and annotation.</title>
        <authorList>
            <consortium name="The Broad Institute Genomics Platform"/>
            <consortium name="The Broad Institute Genome Sequencing Center for Infectious Disease"/>
            <person name="Wu L."/>
            <person name="Ma J."/>
        </authorList>
    </citation>
    <scope>NUCLEOTIDE SEQUENCE [LARGE SCALE GENOMIC DNA]</scope>
    <source>
        <strain evidence="14">KCTC 42587</strain>
    </source>
</reference>
<dbReference type="InterPro" id="IPR050330">
    <property type="entry name" value="Bact_OuterMem_StrucFunc"/>
</dbReference>
<dbReference type="EMBL" id="JBHULS010000003">
    <property type="protein sequence ID" value="MFD2551936.1"/>
    <property type="molecule type" value="Genomic_DNA"/>
</dbReference>
<organism evidence="13 14">
    <name type="scientific">Bizionia sediminis</name>
    <dbReference type="NCBI Taxonomy" id="1737064"/>
    <lineage>
        <taxon>Bacteria</taxon>
        <taxon>Pseudomonadati</taxon>
        <taxon>Bacteroidota</taxon>
        <taxon>Flavobacteriia</taxon>
        <taxon>Flavobacteriales</taxon>
        <taxon>Flavobacteriaceae</taxon>
        <taxon>Bizionia</taxon>
    </lineage>
</organism>
<keyword evidence="14" id="KW-1185">Reference proteome</keyword>
<dbReference type="InterPro" id="IPR006664">
    <property type="entry name" value="OMP_bac"/>
</dbReference>
<keyword evidence="11" id="KW-0732">Signal</keyword>
<evidence type="ECO:0000256" key="2">
    <source>
        <dbReference type="ARBA" id="ARBA00022448"/>
    </source>
</evidence>
<comment type="caution">
    <text evidence="13">The sequence shown here is derived from an EMBL/GenBank/DDBJ whole genome shotgun (WGS) entry which is preliminary data.</text>
</comment>
<feature type="chain" id="PRO_5047030786" evidence="11">
    <location>
        <begin position="23"/>
        <end position="388"/>
    </location>
</feature>
<evidence type="ECO:0000256" key="1">
    <source>
        <dbReference type="ARBA" id="ARBA00004571"/>
    </source>
</evidence>
<dbReference type="SUPFAM" id="SSF103088">
    <property type="entry name" value="OmpA-like"/>
    <property type="match status" value="1"/>
</dbReference>
<dbReference type="Proteomes" id="UP001597472">
    <property type="component" value="Unassembled WGS sequence"/>
</dbReference>
<keyword evidence="7 9" id="KW-0472">Membrane</keyword>
<dbReference type="Gene3D" id="3.30.1330.60">
    <property type="entry name" value="OmpA-like domain"/>
    <property type="match status" value="1"/>
</dbReference>
<evidence type="ECO:0000256" key="5">
    <source>
        <dbReference type="ARBA" id="ARBA00023065"/>
    </source>
</evidence>
<proteinExistence type="predicted"/>
<feature type="region of interest" description="Disordered" evidence="10">
    <location>
        <begin position="225"/>
        <end position="247"/>
    </location>
</feature>